<proteinExistence type="predicted"/>
<comment type="caution">
    <text evidence="1">The sequence shown here is derived from an EMBL/GenBank/DDBJ whole genome shotgun (WGS) entry which is preliminary data.</text>
</comment>
<evidence type="ECO:0000313" key="1">
    <source>
        <dbReference type="EMBL" id="TLE03027.1"/>
    </source>
</evidence>
<dbReference type="EMBL" id="JRPH02000036">
    <property type="protein sequence ID" value="TLE03027.1"/>
    <property type="molecule type" value="Genomic_DNA"/>
</dbReference>
<dbReference type="RefSeq" id="WP_004083825.1">
    <property type="nucleotide sequence ID" value="NZ_CAOUIW010000040.1"/>
</dbReference>
<dbReference type="GeneID" id="60657660"/>
<sequence>MWRIVLSVFGILLVVVMFSGCYDRYEIVYPDNDRLFNMCVKAHKKGLLYPHFYDDVLKDISPDNINTYDTNIRDTNYLNLFVLPNINRQDYIFGKDRKENNIYKVTINAGKETIESLKAKLLLESNKNLIRFYKIDIFVLENYYLEYTEQRIDKKTLITKVEYVLKNKKTHDIAMQKISYHLYADKFKRRIDKEWQSLGEYAGLVREYDYCQW</sequence>
<accession>A0A6D2C867</accession>
<dbReference type="AlphaFoldDB" id="A0A6D2C867"/>
<dbReference type="Proteomes" id="UP000029870">
    <property type="component" value="Unassembled WGS sequence"/>
</dbReference>
<name>A0A6D2C867_9HELI</name>
<evidence type="ECO:0008006" key="3">
    <source>
        <dbReference type="Google" id="ProtNLM"/>
    </source>
</evidence>
<dbReference type="PROSITE" id="PS51257">
    <property type="entry name" value="PROKAR_LIPOPROTEIN"/>
    <property type="match status" value="1"/>
</dbReference>
<organism evidence="1 2">
    <name type="scientific">Helicobacter bilis</name>
    <dbReference type="NCBI Taxonomy" id="37372"/>
    <lineage>
        <taxon>Bacteria</taxon>
        <taxon>Pseudomonadati</taxon>
        <taxon>Campylobacterota</taxon>
        <taxon>Epsilonproteobacteria</taxon>
        <taxon>Campylobacterales</taxon>
        <taxon>Helicobacteraceae</taxon>
        <taxon>Helicobacter</taxon>
    </lineage>
</organism>
<gene>
    <name evidence="1" type="ORF">LS77_009575</name>
</gene>
<reference evidence="1 2" key="1">
    <citation type="journal article" date="2014" name="Genome Announc.">
        <title>Draft genome sequences of eight enterohepatic helicobacter species isolated from both laboratory and wild rodents.</title>
        <authorList>
            <person name="Sheh A."/>
            <person name="Shen Z."/>
            <person name="Fox J.G."/>
        </authorList>
    </citation>
    <scope>NUCLEOTIDE SEQUENCE [LARGE SCALE GENOMIC DNA]</scope>
    <source>
        <strain evidence="1 2">Missouri</strain>
    </source>
</reference>
<evidence type="ECO:0000313" key="2">
    <source>
        <dbReference type="Proteomes" id="UP000029870"/>
    </source>
</evidence>
<protein>
    <recommendedName>
        <fullName evidence="3">Lipoprotein</fullName>
    </recommendedName>
</protein>